<dbReference type="EMBL" id="JBFTWV010000019">
    <property type="protein sequence ID" value="KAL2797465.1"/>
    <property type="molecule type" value="Genomic_DNA"/>
</dbReference>
<feature type="domain" description="F-box" evidence="1">
    <location>
        <begin position="3"/>
        <end position="39"/>
    </location>
</feature>
<comment type="caution">
    <text evidence="2">The sequence shown here is derived from an EMBL/GenBank/DDBJ whole genome shotgun (WGS) entry which is preliminary data.</text>
</comment>
<sequence length="144" mass="16153">MPSQLPLELLCEVASYLQADHGTLFNCALVSRQWQSAFERVVYQYIYVLPCHQPPQGGLSADAFCTLISGPGSEARLGLIREISFLVTRLQQDYVYGYEHDHGDEYYHDNDTSYTDTINEPAEEEQIFPGDAGMTALQIAINLS</sequence>
<evidence type="ECO:0000259" key="1">
    <source>
        <dbReference type="Pfam" id="PF12937"/>
    </source>
</evidence>
<dbReference type="Pfam" id="PF12937">
    <property type="entry name" value="F-box-like"/>
    <property type="match status" value="1"/>
</dbReference>
<reference evidence="2 3" key="1">
    <citation type="submission" date="2024-07" db="EMBL/GenBank/DDBJ databases">
        <title>Section-level genome sequencing and comparative genomics of Aspergillus sections Usti and Cavernicolus.</title>
        <authorList>
            <consortium name="Lawrence Berkeley National Laboratory"/>
            <person name="Nybo J.L."/>
            <person name="Vesth T.C."/>
            <person name="Theobald S."/>
            <person name="Frisvad J.C."/>
            <person name="Larsen T.O."/>
            <person name="Kjaerboelling I."/>
            <person name="Rothschild-Mancinelli K."/>
            <person name="Lyhne E.K."/>
            <person name="Kogle M.E."/>
            <person name="Barry K."/>
            <person name="Clum A."/>
            <person name="Na H."/>
            <person name="Ledsgaard L."/>
            <person name="Lin J."/>
            <person name="Lipzen A."/>
            <person name="Kuo A."/>
            <person name="Riley R."/>
            <person name="Mondo S."/>
            <person name="Labutti K."/>
            <person name="Haridas S."/>
            <person name="Pangalinan J."/>
            <person name="Salamov A.A."/>
            <person name="Simmons B.A."/>
            <person name="Magnuson J.K."/>
            <person name="Chen J."/>
            <person name="Drula E."/>
            <person name="Henrissat B."/>
            <person name="Wiebenga A."/>
            <person name="Lubbers R.J."/>
            <person name="Gomes A.C."/>
            <person name="Makela M.R."/>
            <person name="Stajich J."/>
            <person name="Grigoriev I.V."/>
            <person name="Mortensen U.H."/>
            <person name="De Vries R.P."/>
            <person name="Baker S.E."/>
            <person name="Andersen M.R."/>
        </authorList>
    </citation>
    <scope>NUCLEOTIDE SEQUENCE [LARGE SCALE GENOMIC DNA]</scope>
    <source>
        <strain evidence="2 3">CBS 209.92</strain>
    </source>
</reference>
<name>A0ABR4GEI8_9EURO</name>
<dbReference type="Gene3D" id="1.20.1280.50">
    <property type="match status" value="1"/>
</dbReference>
<keyword evidence="3" id="KW-1185">Reference proteome</keyword>
<evidence type="ECO:0000313" key="2">
    <source>
        <dbReference type="EMBL" id="KAL2797465.1"/>
    </source>
</evidence>
<dbReference type="InterPro" id="IPR001810">
    <property type="entry name" value="F-box_dom"/>
</dbReference>
<dbReference type="SUPFAM" id="SSF81383">
    <property type="entry name" value="F-box domain"/>
    <property type="match status" value="1"/>
</dbReference>
<gene>
    <name evidence="2" type="ORF">BJX66DRAFT_335078</name>
</gene>
<dbReference type="InterPro" id="IPR036047">
    <property type="entry name" value="F-box-like_dom_sf"/>
</dbReference>
<dbReference type="Proteomes" id="UP001610563">
    <property type="component" value="Unassembled WGS sequence"/>
</dbReference>
<organism evidence="2 3">
    <name type="scientific">Aspergillus keveii</name>
    <dbReference type="NCBI Taxonomy" id="714993"/>
    <lineage>
        <taxon>Eukaryota</taxon>
        <taxon>Fungi</taxon>
        <taxon>Dikarya</taxon>
        <taxon>Ascomycota</taxon>
        <taxon>Pezizomycotina</taxon>
        <taxon>Eurotiomycetes</taxon>
        <taxon>Eurotiomycetidae</taxon>
        <taxon>Eurotiales</taxon>
        <taxon>Aspergillaceae</taxon>
        <taxon>Aspergillus</taxon>
        <taxon>Aspergillus subgen. Nidulantes</taxon>
    </lineage>
</organism>
<evidence type="ECO:0000313" key="3">
    <source>
        <dbReference type="Proteomes" id="UP001610563"/>
    </source>
</evidence>
<proteinExistence type="predicted"/>
<accession>A0ABR4GEI8</accession>
<protein>
    <recommendedName>
        <fullName evidence="1">F-box domain-containing protein</fullName>
    </recommendedName>
</protein>